<dbReference type="Pfam" id="PF01386">
    <property type="entry name" value="Ribosomal_L25p"/>
    <property type="match status" value="1"/>
</dbReference>
<dbReference type="NCBIfam" id="TIGR00731">
    <property type="entry name" value="bL25_bact_ctc"/>
    <property type="match status" value="1"/>
</dbReference>
<dbReference type="InterPro" id="IPR001021">
    <property type="entry name" value="Ribosomal_bL25_long"/>
</dbReference>
<dbReference type="PANTHER" id="PTHR33284">
    <property type="entry name" value="RIBOSOMAL PROTEIN L25/GLN-TRNA SYNTHETASE, ANTI-CODON-BINDING DOMAIN-CONTAINING PROTEIN"/>
    <property type="match status" value="1"/>
</dbReference>
<name>A0A1G2U5A8_9BACT</name>
<dbReference type="CDD" id="cd00495">
    <property type="entry name" value="Ribosomal_L25_TL5_CTC"/>
    <property type="match status" value="1"/>
</dbReference>
<evidence type="ECO:0000256" key="1">
    <source>
        <dbReference type="ARBA" id="ARBA00022730"/>
    </source>
</evidence>
<feature type="compositionally biased region" description="Basic and acidic residues" evidence="6">
    <location>
        <begin position="199"/>
        <end position="209"/>
    </location>
</feature>
<evidence type="ECO:0000256" key="4">
    <source>
        <dbReference type="ARBA" id="ARBA00023274"/>
    </source>
</evidence>
<dbReference type="PANTHER" id="PTHR33284:SF1">
    <property type="entry name" value="RIBOSOMAL PROTEIN L25_GLN-TRNA SYNTHETASE, ANTI-CODON-BINDING DOMAIN-CONTAINING PROTEIN"/>
    <property type="match status" value="1"/>
</dbReference>
<dbReference type="GO" id="GO:0022625">
    <property type="term" value="C:cytosolic large ribosomal subunit"/>
    <property type="evidence" value="ECO:0007669"/>
    <property type="project" value="TreeGrafter"/>
</dbReference>
<dbReference type="GO" id="GO:0003735">
    <property type="term" value="F:structural constituent of ribosome"/>
    <property type="evidence" value="ECO:0007669"/>
    <property type="project" value="InterPro"/>
</dbReference>
<evidence type="ECO:0000256" key="2">
    <source>
        <dbReference type="ARBA" id="ARBA00022884"/>
    </source>
</evidence>
<dbReference type="AlphaFoldDB" id="A0A1G2U5A8"/>
<protein>
    <recommendedName>
        <fullName evidence="5">Large ribosomal subunit protein bL25</fullName>
    </recommendedName>
    <alternativeName>
        <fullName evidence="5">General stress protein CTC</fullName>
    </alternativeName>
</protein>
<keyword evidence="2 5" id="KW-0694">RNA-binding</keyword>
<keyword evidence="3 5" id="KW-0689">Ribosomal protein</keyword>
<evidence type="ECO:0000259" key="8">
    <source>
        <dbReference type="Pfam" id="PF14693"/>
    </source>
</evidence>
<dbReference type="EMBL" id="MHWD01000007">
    <property type="protein sequence ID" value="OHB04679.1"/>
    <property type="molecule type" value="Genomic_DNA"/>
</dbReference>
<comment type="caution">
    <text evidence="9">The sequence shown here is derived from an EMBL/GenBank/DDBJ whole genome shotgun (WGS) entry which is preliminary data.</text>
</comment>
<feature type="region of interest" description="Disordered" evidence="6">
    <location>
        <begin position="199"/>
        <end position="223"/>
    </location>
</feature>
<evidence type="ECO:0000313" key="9">
    <source>
        <dbReference type="EMBL" id="OHB04679.1"/>
    </source>
</evidence>
<evidence type="ECO:0000256" key="6">
    <source>
        <dbReference type="SAM" id="MobiDB-lite"/>
    </source>
</evidence>
<reference evidence="9 10" key="1">
    <citation type="journal article" date="2016" name="Nat. Commun.">
        <title>Thousands of microbial genomes shed light on interconnected biogeochemical processes in an aquifer system.</title>
        <authorList>
            <person name="Anantharaman K."/>
            <person name="Brown C.T."/>
            <person name="Hug L.A."/>
            <person name="Sharon I."/>
            <person name="Castelle C.J."/>
            <person name="Probst A.J."/>
            <person name="Thomas B.C."/>
            <person name="Singh A."/>
            <person name="Wilkins M.J."/>
            <person name="Karaoz U."/>
            <person name="Brodie E.L."/>
            <person name="Williams K.H."/>
            <person name="Hubbard S.S."/>
            <person name="Banfield J.F."/>
        </authorList>
    </citation>
    <scope>NUCLEOTIDE SEQUENCE [LARGE SCALE GENOMIC DNA]</scope>
</reference>
<dbReference type="InterPro" id="IPR020056">
    <property type="entry name" value="Rbsml_bL25/Gln-tRNA_synth_N"/>
</dbReference>
<evidence type="ECO:0000256" key="3">
    <source>
        <dbReference type="ARBA" id="ARBA00022980"/>
    </source>
</evidence>
<feature type="domain" description="Large ribosomal subunit protein bL25 L25" evidence="7">
    <location>
        <begin position="4"/>
        <end position="88"/>
    </location>
</feature>
<feature type="domain" description="Large ribosomal subunit protein bL25 beta" evidence="8">
    <location>
        <begin position="96"/>
        <end position="181"/>
    </location>
</feature>
<keyword evidence="1 5" id="KW-0699">rRNA-binding</keyword>
<dbReference type="GO" id="GO:0008097">
    <property type="term" value="F:5S rRNA binding"/>
    <property type="evidence" value="ECO:0007669"/>
    <property type="project" value="InterPro"/>
</dbReference>
<dbReference type="SUPFAM" id="SSF50715">
    <property type="entry name" value="Ribosomal protein L25-like"/>
    <property type="match status" value="1"/>
</dbReference>
<proteinExistence type="inferred from homology"/>
<dbReference type="Proteomes" id="UP000179283">
    <property type="component" value="Unassembled WGS sequence"/>
</dbReference>
<comment type="similarity">
    <text evidence="5">Belongs to the bacterial ribosomal protein bL25 family. CTC subfamily.</text>
</comment>
<evidence type="ECO:0000259" key="7">
    <source>
        <dbReference type="Pfam" id="PF01386"/>
    </source>
</evidence>
<evidence type="ECO:0000256" key="5">
    <source>
        <dbReference type="HAMAP-Rule" id="MF_01334"/>
    </source>
</evidence>
<evidence type="ECO:0000313" key="10">
    <source>
        <dbReference type="Proteomes" id="UP000179283"/>
    </source>
</evidence>
<comment type="function">
    <text evidence="5">This is one of the proteins that binds to the 5S RNA in the ribosome where it forms part of the central protuberance.</text>
</comment>
<dbReference type="InterPro" id="IPR011035">
    <property type="entry name" value="Ribosomal_bL25/Gln-tRNA_synth"/>
</dbReference>
<dbReference type="Gene3D" id="2.170.120.20">
    <property type="entry name" value="Ribosomal protein L25, beta domain"/>
    <property type="match status" value="1"/>
</dbReference>
<dbReference type="InterPro" id="IPR020057">
    <property type="entry name" value="Ribosomal_bL25_b-dom"/>
</dbReference>
<dbReference type="HAMAP" id="MF_01334">
    <property type="entry name" value="Ribosomal_bL25_CTC"/>
    <property type="match status" value="1"/>
</dbReference>
<sequence>MLELHIKPREKKESLESLRESGMLPAVYYGKKQESTPVSVSSVEFLKVWGKAGESTVVTLKGEGEPVDALIHEIDFDPVSGKPRHADFYVFDKDKKIEISVPLEFVGVSAGVKDLGGMFVKVIHELKIEALPKDLPHQIEVDIAPLAEIGNQILAKDIKLPAGVTLLVGPEEVVALVAEPKKEEEVEVAPVDLSAIEVEKKGKEAKEGEEGAEAPAETGEEKK</sequence>
<accession>A0A1G2U5A8</accession>
<keyword evidence="4 5" id="KW-0687">Ribonucleoprotein</keyword>
<dbReference type="GO" id="GO:0006412">
    <property type="term" value="P:translation"/>
    <property type="evidence" value="ECO:0007669"/>
    <property type="project" value="UniProtKB-UniRule"/>
</dbReference>
<comment type="subunit">
    <text evidence="5">Part of the 50S ribosomal subunit; part of the 5S rRNA/L5/L18/L25 subcomplex. Contacts the 5S rRNA. Binds to the 5S rRNA independently of L5 and L18.</text>
</comment>
<organism evidence="9 10">
    <name type="scientific">Candidatus Zambryskibacteria bacterium RIFCSPLOWO2_01_FULL_43_17</name>
    <dbReference type="NCBI Taxonomy" id="1802760"/>
    <lineage>
        <taxon>Bacteria</taxon>
        <taxon>Candidatus Zambryskiibacteriota</taxon>
    </lineage>
</organism>
<dbReference type="InterPro" id="IPR029751">
    <property type="entry name" value="Ribosomal_L25_dom"/>
</dbReference>
<dbReference type="Pfam" id="PF14693">
    <property type="entry name" value="Ribosomal_TL5_C"/>
    <property type="match status" value="1"/>
</dbReference>
<dbReference type="Gene3D" id="2.40.240.10">
    <property type="entry name" value="Ribosomal Protein L25, Chain P"/>
    <property type="match status" value="1"/>
</dbReference>
<dbReference type="InterPro" id="IPR037121">
    <property type="entry name" value="Ribosomal_bL25_C"/>
</dbReference>
<gene>
    <name evidence="5" type="primary">rplY</name>
    <name evidence="5" type="synonym">ctc</name>
    <name evidence="9" type="ORF">A2920_02015</name>
</gene>
<dbReference type="InterPro" id="IPR020930">
    <property type="entry name" value="Ribosomal_uL5_bac-type"/>
</dbReference>